<protein>
    <submittedName>
        <fullName evidence="7">SOH1-like protein</fullName>
    </submittedName>
</protein>
<gene>
    <name evidence="7" type="ORF">MACK_003777</name>
</gene>
<keyword evidence="4" id="KW-0010">Activator</keyword>
<keyword evidence="3" id="KW-0805">Transcription regulation</keyword>
<dbReference type="InterPro" id="IPR038089">
    <property type="entry name" value="Med31_sf"/>
</dbReference>
<organism evidence="7 8">
    <name type="scientific">Theileria orientalis</name>
    <dbReference type="NCBI Taxonomy" id="68886"/>
    <lineage>
        <taxon>Eukaryota</taxon>
        <taxon>Sar</taxon>
        <taxon>Alveolata</taxon>
        <taxon>Apicomplexa</taxon>
        <taxon>Aconoidasida</taxon>
        <taxon>Piroplasmida</taxon>
        <taxon>Theileriidae</taxon>
        <taxon>Theileria</taxon>
    </lineage>
</organism>
<keyword evidence="5" id="KW-0804">Transcription</keyword>
<evidence type="ECO:0000256" key="6">
    <source>
        <dbReference type="ARBA" id="ARBA00023242"/>
    </source>
</evidence>
<proteinExistence type="inferred from homology"/>
<evidence type="ECO:0000256" key="4">
    <source>
        <dbReference type="ARBA" id="ARBA00023159"/>
    </source>
</evidence>
<dbReference type="Pfam" id="PF05669">
    <property type="entry name" value="Med31"/>
    <property type="match status" value="1"/>
</dbReference>
<dbReference type="GO" id="GO:0016592">
    <property type="term" value="C:mediator complex"/>
    <property type="evidence" value="ECO:0007669"/>
    <property type="project" value="InterPro"/>
</dbReference>
<dbReference type="AlphaFoldDB" id="A0A976SIV6"/>
<evidence type="ECO:0000256" key="5">
    <source>
        <dbReference type="ARBA" id="ARBA00023163"/>
    </source>
</evidence>
<reference evidence="7" key="1">
    <citation type="submission" date="2022-07" db="EMBL/GenBank/DDBJ databases">
        <title>Evaluation of T. orientalis genome assembly methods using nanopore sequencing and analysis of variation between genomes.</title>
        <authorList>
            <person name="Yam J."/>
            <person name="Micallef M.L."/>
            <person name="Liu M."/>
            <person name="Djordjevic S.P."/>
            <person name="Bogema D.R."/>
            <person name="Jenkins C."/>
        </authorList>
    </citation>
    <scope>NUCLEOTIDE SEQUENCE</scope>
    <source>
        <strain evidence="7">Goon Nure</strain>
    </source>
</reference>
<dbReference type="Gene3D" id="1.10.10.1340">
    <property type="entry name" value="Mediator of RNA polymerase II, submodule Med31 (Soh1)"/>
    <property type="match status" value="1"/>
</dbReference>
<dbReference type="GO" id="GO:0006355">
    <property type="term" value="P:regulation of DNA-templated transcription"/>
    <property type="evidence" value="ECO:0007669"/>
    <property type="project" value="InterPro"/>
</dbReference>
<comment type="similarity">
    <text evidence="2">Belongs to the Mediator complex subunit 31 family.</text>
</comment>
<evidence type="ECO:0000256" key="2">
    <source>
        <dbReference type="ARBA" id="ARBA00006378"/>
    </source>
</evidence>
<dbReference type="PANTHER" id="PTHR13186">
    <property type="entry name" value="MEDIATOR OF RNA POLYMERASE II TRANSCRIPTION SUBUNIT 31"/>
    <property type="match status" value="1"/>
</dbReference>
<evidence type="ECO:0000313" key="8">
    <source>
        <dbReference type="Proteomes" id="UP000244811"/>
    </source>
</evidence>
<evidence type="ECO:0000256" key="1">
    <source>
        <dbReference type="ARBA" id="ARBA00004123"/>
    </source>
</evidence>
<name>A0A976SIV6_THEOR</name>
<evidence type="ECO:0000313" key="7">
    <source>
        <dbReference type="EMBL" id="UVC49667.1"/>
    </source>
</evidence>
<dbReference type="EMBL" id="CP056070">
    <property type="protein sequence ID" value="UVC49667.1"/>
    <property type="molecule type" value="Genomic_DNA"/>
</dbReference>
<evidence type="ECO:0000256" key="3">
    <source>
        <dbReference type="ARBA" id="ARBA00023015"/>
    </source>
</evidence>
<sequence length="1001" mass="117526">MESNPSDIATQRIDKVEFDDQFRFEVELEFVQCLSNVYYLKYLKNRGYFDDERFRAYLFYLQYWRTREYIKYIKYPYCIKILELLMDDDFIPNLNILKCTLERNLSKNIFTHLVNNGVYIRTGFLHRFDRCFHYIVDDVNYRLDKKYLKRNLDNLDKNIKWLRSLNSLESYIGTENNSDESRELLVKLDIFNNVDKIEDECDGELLLKYLEDKCLLVESILDYIPNTTKEFRRKHIINNSLIQYVYRLIRKNMDKLSSGILIKYYTVLLEIDVDDINDLLAEMYLGIWKRLEVESMNNDDRMEIKIDLLSRIINKVDKSRIQDKIEDVLISSLCSNVVFYKKIKELTQIVYYTHIKQANTFISGSGIDGGIKNDLFSNYSDNYLDNYVLKLNNYVYLLDNPSIINSLYLLYKLKYVDVEIFNKFAEAIMYRFDTFDYDEMDVLVSVISSYKNLYIMSGVDLGESIYSEGGKMLLSMIRRYFEDKLVNLSLTRMLDTLTSLTMLGKSSNYLKSLVLKKLDSDMMKKSDMLGFSKLLVLLSNLRVNKSNEQVSGLIQNYLCQSDNLLVSTSNNIIDNTNAVVATTLDVSNGKLLDSDVQNILKLLGNFIPKKKYQKYLNNCITEYMEKNVHIDSRTILFFVKLYLDNKLYKYDDKVIGRLLSRLMLSSIETTDNSKAVDGIGSNCIANTSNTNSTDYTQKNLVNINRYTNQIRKFSGNIDDIEKIGIHGLIVVLDGIDKSHISIEKVKYITDIVYGRIYNKIKSTSSWNIKHIQRVLSFMIETRIVNTQLLDYIMEYIHDYFIASLPNESEMETEISRITATKINIYLLYLKASIFLNKRLPEVDVYNIYNNIVYHLNQNTHQYTANEEVMENFKELLTYERYNNGKLYGHIISKLSGEQVDVYSNYSLFKSNTGRSKAILSKQLSNDYISFHQIGDLTFDFYSPILKEGVHILKRKHYYRMEEGEEVYLKNKAHLMQNISQKLGIKLKLIPEHKLVENNVEV</sequence>
<accession>A0A976SIV6</accession>
<dbReference type="InterPro" id="IPR008831">
    <property type="entry name" value="Mediator_Med31"/>
</dbReference>
<dbReference type="Proteomes" id="UP000244811">
    <property type="component" value="Chromosome 3"/>
</dbReference>
<keyword evidence="6" id="KW-0539">Nucleus</keyword>
<dbReference type="GO" id="GO:0003712">
    <property type="term" value="F:transcription coregulator activity"/>
    <property type="evidence" value="ECO:0007669"/>
    <property type="project" value="InterPro"/>
</dbReference>
<comment type="subcellular location">
    <subcellularLocation>
        <location evidence="1">Nucleus</location>
    </subcellularLocation>
</comment>